<feature type="transmembrane region" description="Helical" evidence="1">
    <location>
        <begin position="6"/>
        <end position="27"/>
    </location>
</feature>
<evidence type="ECO:0000256" key="1">
    <source>
        <dbReference type="SAM" id="Phobius"/>
    </source>
</evidence>
<evidence type="ECO:0000313" key="2">
    <source>
        <dbReference type="EMBL" id="SFN41463.1"/>
    </source>
</evidence>
<reference evidence="2 3" key="1">
    <citation type="submission" date="2016-10" db="EMBL/GenBank/DDBJ databases">
        <authorList>
            <person name="de Groot N.N."/>
        </authorList>
    </citation>
    <scope>NUCLEOTIDE SEQUENCE [LARGE SCALE GENOMIC DNA]</scope>
    <source>
        <strain evidence="2 3">ML2</strain>
    </source>
</reference>
<evidence type="ECO:0000313" key="3">
    <source>
        <dbReference type="Proteomes" id="UP000181899"/>
    </source>
</evidence>
<dbReference type="STRING" id="398199.SAMN05421804_101382"/>
<keyword evidence="3" id="KW-1185">Reference proteome</keyword>
<accession>A0A1I4YUM3</accession>
<dbReference type="Pfam" id="PF07009">
    <property type="entry name" value="NusG_II"/>
    <property type="match status" value="1"/>
</dbReference>
<keyword evidence="1" id="KW-1133">Transmembrane helix</keyword>
<dbReference type="InterPro" id="IPR038690">
    <property type="entry name" value="NusG_2_sf"/>
</dbReference>
<keyword evidence="1" id="KW-0812">Transmembrane</keyword>
<dbReference type="RefSeq" id="WP_074910558.1">
    <property type="nucleotide sequence ID" value="NZ_FOVK01000001.1"/>
</dbReference>
<proteinExistence type="predicted"/>
<name>A0A1I4YUM3_9CLOT</name>
<dbReference type="AlphaFoldDB" id="A0A1I4YUM3"/>
<sequence>MKVKKWDVIIIGIFVLASFIPALIFTLNTRSASDGYYVEIKVQGEFYERVQLTGHTGRDEIRIETDLGVNIVEIIDEKVGMYEADCPDKVCYSPEYISRPGETIVCLPNRIVIEVKGEKPQEDDEDIITGFKSDNHD</sequence>
<dbReference type="EMBL" id="FOVK01000001">
    <property type="protein sequence ID" value="SFN41463.1"/>
    <property type="molecule type" value="Genomic_DNA"/>
</dbReference>
<organism evidence="2 3">
    <name type="scientific">Proteiniclasticum ruminis</name>
    <dbReference type="NCBI Taxonomy" id="398199"/>
    <lineage>
        <taxon>Bacteria</taxon>
        <taxon>Bacillati</taxon>
        <taxon>Bacillota</taxon>
        <taxon>Clostridia</taxon>
        <taxon>Eubacteriales</taxon>
        <taxon>Clostridiaceae</taxon>
        <taxon>Proteiniclasticum</taxon>
    </lineage>
</organism>
<dbReference type="CDD" id="cd09911">
    <property type="entry name" value="Lin0431_like"/>
    <property type="match status" value="1"/>
</dbReference>
<dbReference type="Gene3D" id="2.60.320.10">
    <property type="entry name" value="N-utilization substance G protein NusG, insert domain"/>
    <property type="match status" value="1"/>
</dbReference>
<dbReference type="Proteomes" id="UP000181899">
    <property type="component" value="Unassembled WGS sequence"/>
</dbReference>
<gene>
    <name evidence="2" type="ORF">SAMN04488695_101792</name>
</gene>
<keyword evidence="1" id="KW-0472">Membrane</keyword>
<protein>
    <submittedName>
        <fullName evidence="2">Uncharacterized protein</fullName>
    </submittedName>
</protein>